<comment type="caution">
    <text evidence="3">The sequence shown here is derived from an EMBL/GenBank/DDBJ whole genome shotgun (WGS) entry which is preliminary data.</text>
</comment>
<feature type="domain" description="Nose resistant-to-fluoxetine protein N-terminal" evidence="2">
    <location>
        <begin position="5"/>
        <end position="104"/>
    </location>
</feature>
<evidence type="ECO:0000313" key="3">
    <source>
        <dbReference type="EMBL" id="KAK7604565.1"/>
    </source>
</evidence>
<dbReference type="Pfam" id="PF20146">
    <property type="entry name" value="NRF"/>
    <property type="match status" value="1"/>
</dbReference>
<accession>A0AAN9YBB4</accession>
<dbReference type="Proteomes" id="UP001367676">
    <property type="component" value="Unassembled WGS sequence"/>
</dbReference>
<dbReference type="EMBL" id="JBBCAQ010000003">
    <property type="protein sequence ID" value="KAK7604565.1"/>
    <property type="molecule type" value="Genomic_DNA"/>
</dbReference>
<protein>
    <recommendedName>
        <fullName evidence="2">Nose resistant-to-fluoxetine protein N-terminal domain-containing protein</fullName>
    </recommendedName>
</protein>
<feature type="region of interest" description="Disordered" evidence="1">
    <location>
        <begin position="172"/>
        <end position="202"/>
    </location>
</feature>
<organism evidence="3 4">
    <name type="scientific">Parthenolecanium corni</name>
    <dbReference type="NCBI Taxonomy" id="536013"/>
    <lineage>
        <taxon>Eukaryota</taxon>
        <taxon>Metazoa</taxon>
        <taxon>Ecdysozoa</taxon>
        <taxon>Arthropoda</taxon>
        <taxon>Hexapoda</taxon>
        <taxon>Insecta</taxon>
        <taxon>Pterygota</taxon>
        <taxon>Neoptera</taxon>
        <taxon>Paraneoptera</taxon>
        <taxon>Hemiptera</taxon>
        <taxon>Sternorrhyncha</taxon>
        <taxon>Coccoidea</taxon>
        <taxon>Coccidae</taxon>
        <taxon>Parthenolecanium</taxon>
    </lineage>
</organism>
<dbReference type="InterPro" id="IPR006621">
    <property type="entry name" value="Nose-resist-to-fluoxetine_N"/>
</dbReference>
<evidence type="ECO:0000259" key="2">
    <source>
        <dbReference type="Pfam" id="PF20146"/>
    </source>
</evidence>
<name>A0AAN9YBB4_9HEMI</name>
<gene>
    <name evidence="3" type="ORF">V9T40_005751</name>
</gene>
<feature type="compositionally biased region" description="Polar residues" evidence="1">
    <location>
        <begin position="185"/>
        <end position="202"/>
    </location>
</feature>
<dbReference type="AlphaFoldDB" id="A0AAN9YBB4"/>
<sequence>MESTQWPSVGVFAGTVDHFGNFDECLVISSHGVKGQYCLARGKYSIIDSSKFPREPILTEKVHQEASVWSAIESYLKNPVRVDRHILNWALCLPSSCRNEDLSMSLNSTLQPIFRKHGLNISVDVEPKFCHVREEHSYPIGYYLTMSKVNSYRVDNMHQNVYEYENVLARRTAQNSKKQREGGWENNTTKNQTDSPSPTTTK</sequence>
<proteinExistence type="predicted"/>
<keyword evidence="4" id="KW-1185">Reference proteome</keyword>
<evidence type="ECO:0000313" key="4">
    <source>
        <dbReference type="Proteomes" id="UP001367676"/>
    </source>
</evidence>
<reference evidence="3 4" key="1">
    <citation type="submission" date="2024-03" db="EMBL/GenBank/DDBJ databases">
        <title>Adaptation during the transition from Ophiocordyceps entomopathogen to insect associate is accompanied by gene loss and intensified selection.</title>
        <authorList>
            <person name="Ward C.M."/>
            <person name="Onetto C.A."/>
            <person name="Borneman A.R."/>
        </authorList>
    </citation>
    <scope>NUCLEOTIDE SEQUENCE [LARGE SCALE GENOMIC DNA]</scope>
    <source>
        <strain evidence="3">AWRI1</strain>
        <tissue evidence="3">Single Adult Female</tissue>
    </source>
</reference>
<evidence type="ECO:0000256" key="1">
    <source>
        <dbReference type="SAM" id="MobiDB-lite"/>
    </source>
</evidence>